<dbReference type="AlphaFoldDB" id="A0A1H7K450"/>
<dbReference type="Gene3D" id="3.30.470.20">
    <property type="entry name" value="ATP-grasp fold, B domain"/>
    <property type="match status" value="1"/>
</dbReference>
<dbReference type="RefSeq" id="WP_090252375.1">
    <property type="nucleotide sequence ID" value="NZ_FOAA01000005.1"/>
</dbReference>
<dbReference type="NCBIfam" id="TIGR00081">
    <property type="entry name" value="purC"/>
    <property type="match status" value="1"/>
</dbReference>
<reference evidence="11" key="1">
    <citation type="submission" date="2016-10" db="EMBL/GenBank/DDBJ databases">
        <authorList>
            <person name="Varghese N."/>
            <person name="Submissions S."/>
        </authorList>
    </citation>
    <scope>NUCLEOTIDE SEQUENCE [LARGE SCALE GENOMIC DNA]</scope>
    <source>
        <strain evidence="11">DSM 241</strain>
    </source>
</reference>
<dbReference type="PROSITE" id="PS01057">
    <property type="entry name" value="SAICAR_SYNTHETASE_1"/>
    <property type="match status" value="1"/>
</dbReference>
<dbReference type="PANTHER" id="PTHR43700:SF1">
    <property type="entry name" value="PHOSPHORIBOSYLAMINOIMIDAZOLE-SUCCINOCARBOXAMIDE SYNTHASE"/>
    <property type="match status" value="1"/>
</dbReference>
<evidence type="ECO:0000256" key="7">
    <source>
        <dbReference type="ARBA" id="ARBA00048475"/>
    </source>
</evidence>
<dbReference type="HAMAP" id="MF_00137">
    <property type="entry name" value="SAICAR_synth"/>
    <property type="match status" value="1"/>
</dbReference>
<dbReference type="UniPathway" id="UPA00074">
    <property type="reaction ID" value="UER00131"/>
</dbReference>
<dbReference type="InterPro" id="IPR018236">
    <property type="entry name" value="SAICAR_synthetase_CS"/>
</dbReference>
<keyword evidence="4 8" id="KW-0547">Nucleotide-binding</keyword>
<keyword evidence="6 8" id="KW-0067">ATP-binding</keyword>
<evidence type="ECO:0000256" key="8">
    <source>
        <dbReference type="HAMAP-Rule" id="MF_00137"/>
    </source>
</evidence>
<sequence length="298" mass="32751">MPALFESQVSSLPLIHKGKVRDIYAVDDHHMLIVTTDRLSAFDVILPTPIPDKGRVLTQISAFWFDRLSHVVPNQLCDLTLADVIPDAAERAPLAGRSVVVKRLKALPVEAVVRGYLIGSGWKSYQADGTVCGLTLPPGLKMADRLPEPLYTPSTKAEVGDHDENVDYAHTERTLGPEVAAQVRDTALALYKEAAAHALERGIIIADTKFEFGLDEQGVLHLIDEALTPDSSRFWPADTYAPGMSPPSFDKQYLRDYLETLNWDKTDPGPALPDEVVAQVAARYQEALERLTGETLAD</sequence>
<dbReference type="Pfam" id="PF01259">
    <property type="entry name" value="SAICAR_synt"/>
    <property type="match status" value="1"/>
</dbReference>
<accession>A0A1H7K450</accession>
<dbReference type="SUPFAM" id="SSF56104">
    <property type="entry name" value="SAICAR synthase-like"/>
    <property type="match status" value="1"/>
</dbReference>
<dbReference type="GO" id="GO:0004639">
    <property type="term" value="F:phosphoribosylaminoimidazolesuccinocarboxamide synthase activity"/>
    <property type="evidence" value="ECO:0007669"/>
    <property type="project" value="UniProtKB-UniRule"/>
</dbReference>
<dbReference type="CDD" id="cd01414">
    <property type="entry name" value="SAICAR_synt_Sc"/>
    <property type="match status" value="1"/>
</dbReference>
<evidence type="ECO:0000256" key="6">
    <source>
        <dbReference type="ARBA" id="ARBA00022840"/>
    </source>
</evidence>
<dbReference type="EC" id="6.3.2.6" evidence="8"/>
<comment type="similarity">
    <text evidence="2 8">Belongs to the SAICAR synthetase family.</text>
</comment>
<dbReference type="Gene3D" id="3.30.200.20">
    <property type="entry name" value="Phosphorylase Kinase, domain 1"/>
    <property type="match status" value="1"/>
</dbReference>
<evidence type="ECO:0000256" key="4">
    <source>
        <dbReference type="ARBA" id="ARBA00022741"/>
    </source>
</evidence>
<keyword evidence="3 8" id="KW-0436">Ligase</keyword>
<dbReference type="FunFam" id="3.30.470.20:FF:000015">
    <property type="entry name" value="Phosphoribosylaminoimidazole-succinocarboxamide synthase"/>
    <property type="match status" value="1"/>
</dbReference>
<name>A0A1H7K450_9GAMM</name>
<dbReference type="Proteomes" id="UP000199256">
    <property type="component" value="Unassembled WGS sequence"/>
</dbReference>
<proteinExistence type="inferred from homology"/>
<evidence type="ECO:0000256" key="1">
    <source>
        <dbReference type="ARBA" id="ARBA00004672"/>
    </source>
</evidence>
<gene>
    <name evidence="8" type="primary">purC</name>
    <name evidence="10" type="ORF">SAMN05444515_105131</name>
</gene>
<keyword evidence="11" id="KW-1185">Reference proteome</keyword>
<dbReference type="GO" id="GO:0005524">
    <property type="term" value="F:ATP binding"/>
    <property type="evidence" value="ECO:0007669"/>
    <property type="project" value="UniProtKB-KW"/>
</dbReference>
<feature type="domain" description="SAICAR synthetase/ADE2 N-terminal" evidence="9">
    <location>
        <begin position="15"/>
        <end position="265"/>
    </location>
</feature>
<dbReference type="PROSITE" id="PS01058">
    <property type="entry name" value="SAICAR_SYNTHETASE_2"/>
    <property type="match status" value="1"/>
</dbReference>
<dbReference type="PANTHER" id="PTHR43700">
    <property type="entry name" value="PHOSPHORIBOSYLAMINOIMIDAZOLE-SUCCINOCARBOXAMIDE SYNTHASE"/>
    <property type="match status" value="1"/>
</dbReference>
<evidence type="ECO:0000313" key="10">
    <source>
        <dbReference type="EMBL" id="SEK81691.1"/>
    </source>
</evidence>
<organism evidence="10 11">
    <name type="scientific">Ectothiorhodospira marina</name>
    <dbReference type="NCBI Taxonomy" id="1396821"/>
    <lineage>
        <taxon>Bacteria</taxon>
        <taxon>Pseudomonadati</taxon>
        <taxon>Pseudomonadota</taxon>
        <taxon>Gammaproteobacteria</taxon>
        <taxon>Chromatiales</taxon>
        <taxon>Ectothiorhodospiraceae</taxon>
        <taxon>Ectothiorhodospira</taxon>
    </lineage>
</organism>
<dbReference type="STRING" id="1396821.SAMN05444515_105131"/>
<dbReference type="GO" id="GO:0005737">
    <property type="term" value="C:cytoplasm"/>
    <property type="evidence" value="ECO:0007669"/>
    <property type="project" value="TreeGrafter"/>
</dbReference>
<evidence type="ECO:0000256" key="5">
    <source>
        <dbReference type="ARBA" id="ARBA00022755"/>
    </source>
</evidence>
<dbReference type="GO" id="GO:0006189">
    <property type="term" value="P:'de novo' IMP biosynthetic process"/>
    <property type="evidence" value="ECO:0007669"/>
    <property type="project" value="UniProtKB-UniRule"/>
</dbReference>
<evidence type="ECO:0000256" key="3">
    <source>
        <dbReference type="ARBA" id="ARBA00022598"/>
    </source>
</evidence>
<evidence type="ECO:0000313" key="11">
    <source>
        <dbReference type="Proteomes" id="UP000199256"/>
    </source>
</evidence>
<dbReference type="OrthoDB" id="9801549at2"/>
<comment type="pathway">
    <text evidence="1 8">Purine metabolism; IMP biosynthesis via de novo pathway; 5-amino-1-(5-phospho-D-ribosyl)imidazole-4-carboxamide from 5-amino-1-(5-phospho-D-ribosyl)imidazole-4-carboxylate: step 1/2.</text>
</comment>
<evidence type="ECO:0000259" key="9">
    <source>
        <dbReference type="Pfam" id="PF01259"/>
    </source>
</evidence>
<keyword evidence="5 8" id="KW-0658">Purine biosynthesis</keyword>
<dbReference type="InterPro" id="IPR028923">
    <property type="entry name" value="SAICAR_synt/ADE2_N"/>
</dbReference>
<dbReference type="NCBIfam" id="NF010568">
    <property type="entry name" value="PRK13961.1"/>
    <property type="match status" value="1"/>
</dbReference>
<protein>
    <recommendedName>
        <fullName evidence="8">Phosphoribosylaminoimidazole-succinocarboxamide synthase</fullName>
        <ecNumber evidence="8">6.3.2.6</ecNumber>
    </recommendedName>
    <alternativeName>
        <fullName evidence="8">SAICAR synthetase</fullName>
    </alternativeName>
</protein>
<comment type="catalytic activity">
    <reaction evidence="7 8">
        <text>5-amino-1-(5-phospho-D-ribosyl)imidazole-4-carboxylate + L-aspartate + ATP = (2S)-2-[5-amino-1-(5-phospho-beta-D-ribosyl)imidazole-4-carboxamido]succinate + ADP + phosphate + 2 H(+)</text>
        <dbReference type="Rhea" id="RHEA:22628"/>
        <dbReference type="ChEBI" id="CHEBI:15378"/>
        <dbReference type="ChEBI" id="CHEBI:29991"/>
        <dbReference type="ChEBI" id="CHEBI:30616"/>
        <dbReference type="ChEBI" id="CHEBI:43474"/>
        <dbReference type="ChEBI" id="CHEBI:58443"/>
        <dbReference type="ChEBI" id="CHEBI:77657"/>
        <dbReference type="ChEBI" id="CHEBI:456216"/>
        <dbReference type="EC" id="6.3.2.6"/>
    </reaction>
</comment>
<dbReference type="EMBL" id="FOAA01000005">
    <property type="protein sequence ID" value="SEK81691.1"/>
    <property type="molecule type" value="Genomic_DNA"/>
</dbReference>
<evidence type="ECO:0000256" key="2">
    <source>
        <dbReference type="ARBA" id="ARBA00010190"/>
    </source>
</evidence>
<dbReference type="InterPro" id="IPR001636">
    <property type="entry name" value="SAICAR_synth"/>
</dbReference>